<feature type="region of interest" description="Disordered" evidence="1">
    <location>
        <begin position="40"/>
        <end position="62"/>
    </location>
</feature>
<proteinExistence type="predicted"/>
<feature type="non-terminal residue" evidence="2">
    <location>
        <position position="1"/>
    </location>
</feature>
<dbReference type="Proteomes" id="UP000044602">
    <property type="component" value="Unassembled WGS sequence"/>
</dbReference>
<dbReference type="EMBL" id="CVQI01000001">
    <property type="protein sequence ID" value="CRJ86655.1"/>
    <property type="molecule type" value="Genomic_DNA"/>
</dbReference>
<protein>
    <submittedName>
        <fullName evidence="2">Uncharacterized protein</fullName>
    </submittedName>
</protein>
<evidence type="ECO:0000313" key="2">
    <source>
        <dbReference type="EMBL" id="CRJ86655.1"/>
    </source>
</evidence>
<feature type="non-terminal residue" evidence="2">
    <location>
        <position position="108"/>
    </location>
</feature>
<keyword evidence="4" id="KW-1185">Reference proteome</keyword>
<evidence type="ECO:0000313" key="4">
    <source>
        <dbReference type="Proteomes" id="UP000044602"/>
    </source>
</evidence>
<evidence type="ECO:0000313" key="3">
    <source>
        <dbReference type="EMBL" id="CRK42440.1"/>
    </source>
</evidence>
<dbReference type="EMBL" id="CVQH01027527">
    <property type="protein sequence ID" value="CRK42440.1"/>
    <property type="molecule type" value="Genomic_DNA"/>
</dbReference>
<evidence type="ECO:0000256" key="1">
    <source>
        <dbReference type="SAM" id="MobiDB-lite"/>
    </source>
</evidence>
<feature type="compositionally biased region" description="Basic and acidic residues" evidence="1">
    <location>
        <begin position="53"/>
        <end position="62"/>
    </location>
</feature>
<evidence type="ECO:0000313" key="5">
    <source>
        <dbReference type="Proteomes" id="UP000045706"/>
    </source>
</evidence>
<reference evidence="4 5" key="1">
    <citation type="submission" date="2015-05" db="EMBL/GenBank/DDBJ databases">
        <authorList>
            <person name="Fogelqvist Johan"/>
        </authorList>
    </citation>
    <scope>NUCLEOTIDE SEQUENCE [LARGE SCALE GENOMIC DNA]</scope>
    <source>
        <strain evidence="3">VL1</strain>
        <strain evidence="2">VL2</strain>
    </source>
</reference>
<name>A0A0G4KFT8_VERLO</name>
<accession>A0A0G4KFT8</accession>
<gene>
    <name evidence="3" type="ORF">BN1708_008743</name>
    <name evidence="2" type="ORF">BN1723_000161</name>
</gene>
<dbReference type="AlphaFoldDB" id="A0A0G4KFT8"/>
<sequence length="108" mass="11679">WEAASRGIHGIQRAVGIEAIDALESTGKQEGDMATWCSEAPHSLVGPSSLDRQTLRGRKDGRMEEEPCRCTLMCVERHSEALVLASLAASSGRIMAVKKRGDDGNGWQ</sequence>
<dbReference type="Proteomes" id="UP000045706">
    <property type="component" value="Unassembled WGS sequence"/>
</dbReference>
<organism evidence="2 5">
    <name type="scientific">Verticillium longisporum</name>
    <name type="common">Verticillium dahliae var. longisporum</name>
    <dbReference type="NCBI Taxonomy" id="100787"/>
    <lineage>
        <taxon>Eukaryota</taxon>
        <taxon>Fungi</taxon>
        <taxon>Dikarya</taxon>
        <taxon>Ascomycota</taxon>
        <taxon>Pezizomycotina</taxon>
        <taxon>Sordariomycetes</taxon>
        <taxon>Hypocreomycetidae</taxon>
        <taxon>Glomerellales</taxon>
        <taxon>Plectosphaerellaceae</taxon>
        <taxon>Verticillium</taxon>
    </lineage>
</organism>